<keyword evidence="1" id="KW-0812">Transmembrane</keyword>
<dbReference type="AlphaFoldDB" id="A0AAJ6K0M9"/>
<reference evidence="2" key="1">
    <citation type="submission" date="2023-04" db="EMBL/GenBank/DDBJ databases">
        <title>Four porcine-derived lactic acid bacteria strains analyses and their evaluation as potential probiotics based on genomics.</title>
        <authorList>
            <person name="Niu D."/>
        </authorList>
    </citation>
    <scope>NUCLEOTIDE SEQUENCE</scope>
    <source>
        <strain evidence="2">ZSB1</strain>
    </source>
</reference>
<organism evidence="2 3">
    <name type="scientific">Ligilactobacillus animalis</name>
    <dbReference type="NCBI Taxonomy" id="1605"/>
    <lineage>
        <taxon>Bacteria</taxon>
        <taxon>Bacillati</taxon>
        <taxon>Bacillota</taxon>
        <taxon>Bacilli</taxon>
        <taxon>Lactobacillales</taxon>
        <taxon>Lactobacillaceae</taxon>
        <taxon>Ligilactobacillus</taxon>
    </lineage>
</organism>
<gene>
    <name evidence="2" type="ORF">QFF56_09470</name>
</gene>
<evidence type="ECO:0000313" key="2">
    <source>
        <dbReference type="EMBL" id="WHQ80133.1"/>
    </source>
</evidence>
<dbReference type="GeneID" id="78737199"/>
<proteinExistence type="predicted"/>
<accession>A0AAJ6K0M9</accession>
<protein>
    <submittedName>
        <fullName evidence="2">Uncharacterized protein</fullName>
    </submittedName>
</protein>
<keyword evidence="1" id="KW-1133">Transmembrane helix</keyword>
<name>A0AAJ6K0M9_9LACO</name>
<evidence type="ECO:0000256" key="1">
    <source>
        <dbReference type="SAM" id="Phobius"/>
    </source>
</evidence>
<dbReference type="RefSeq" id="WP_263850653.1">
    <property type="nucleotide sequence ID" value="NZ_CABIZJ010000004.1"/>
</dbReference>
<evidence type="ECO:0000313" key="3">
    <source>
        <dbReference type="Proteomes" id="UP001238155"/>
    </source>
</evidence>
<feature type="transmembrane region" description="Helical" evidence="1">
    <location>
        <begin position="6"/>
        <end position="31"/>
    </location>
</feature>
<sequence>MGIAIFLATVLPAWVTNTVIPLVILGVTIWCHGYYRKTFWQQIE</sequence>
<dbReference type="EMBL" id="CP123751">
    <property type="protein sequence ID" value="WHQ80133.1"/>
    <property type="molecule type" value="Genomic_DNA"/>
</dbReference>
<keyword evidence="1" id="KW-0472">Membrane</keyword>
<dbReference type="Proteomes" id="UP001238155">
    <property type="component" value="Chromosome"/>
</dbReference>